<accession>A0A6J5Q212</accession>
<dbReference type="EMBL" id="LR796923">
    <property type="protein sequence ID" value="CAB4175488.1"/>
    <property type="molecule type" value="Genomic_DNA"/>
</dbReference>
<proteinExistence type="predicted"/>
<name>A0A6J5Q212_9CAUD</name>
<gene>
    <name evidence="1" type="ORF">UFOVP972_215</name>
</gene>
<organism evidence="1">
    <name type="scientific">uncultured Caudovirales phage</name>
    <dbReference type="NCBI Taxonomy" id="2100421"/>
    <lineage>
        <taxon>Viruses</taxon>
        <taxon>Duplodnaviria</taxon>
        <taxon>Heunggongvirae</taxon>
        <taxon>Uroviricota</taxon>
        <taxon>Caudoviricetes</taxon>
        <taxon>Peduoviridae</taxon>
        <taxon>Maltschvirus</taxon>
        <taxon>Maltschvirus maltsch</taxon>
    </lineage>
</organism>
<protein>
    <submittedName>
        <fullName evidence="1">Uncharacterized protein</fullName>
    </submittedName>
</protein>
<reference evidence="1" key="1">
    <citation type="submission" date="2020-05" db="EMBL/GenBank/DDBJ databases">
        <authorList>
            <person name="Chiriac C."/>
            <person name="Salcher M."/>
            <person name="Ghai R."/>
            <person name="Kavagutti S V."/>
        </authorList>
    </citation>
    <scope>NUCLEOTIDE SEQUENCE</scope>
</reference>
<sequence length="69" mass="7989">MPLRVTDEHRLHDLSLTPGGSDVTAVMSNGKKLIYDKIKHVKGYCNRLILNSKVMEIYVDGELYWKRNQ</sequence>
<evidence type="ECO:0000313" key="1">
    <source>
        <dbReference type="EMBL" id="CAB4175488.1"/>
    </source>
</evidence>